<feature type="transmembrane region" description="Helical" evidence="1">
    <location>
        <begin position="264"/>
        <end position="288"/>
    </location>
</feature>
<proteinExistence type="predicted"/>
<dbReference type="Ensembl" id="ENSCINT00000027152.2">
    <property type="protein sequence ID" value="ENSCINP00000026906.2"/>
    <property type="gene ID" value="ENSCING00000015028.2"/>
</dbReference>
<dbReference type="Gene3D" id="1.20.1250.20">
    <property type="entry name" value="MFS general substrate transporter like domains"/>
    <property type="match status" value="1"/>
</dbReference>
<organism evidence="2 3">
    <name type="scientific">Ciona intestinalis</name>
    <name type="common">Transparent sea squirt</name>
    <name type="synonym">Ascidia intestinalis</name>
    <dbReference type="NCBI Taxonomy" id="7719"/>
    <lineage>
        <taxon>Eukaryota</taxon>
        <taxon>Metazoa</taxon>
        <taxon>Chordata</taxon>
        <taxon>Tunicata</taxon>
        <taxon>Ascidiacea</taxon>
        <taxon>Phlebobranchia</taxon>
        <taxon>Cionidae</taxon>
        <taxon>Ciona</taxon>
    </lineage>
</organism>
<feature type="transmembrane region" description="Helical" evidence="1">
    <location>
        <begin position="73"/>
        <end position="96"/>
    </location>
</feature>
<keyword evidence="1" id="KW-1133">Transmembrane helix</keyword>
<dbReference type="EMBL" id="EAAA01000281">
    <property type="status" value="NOT_ANNOTATED_CDS"/>
    <property type="molecule type" value="Genomic_DNA"/>
</dbReference>
<name>F6SVU6_CIOIN</name>
<feature type="transmembrane region" description="Helical" evidence="1">
    <location>
        <begin position="103"/>
        <end position="122"/>
    </location>
</feature>
<keyword evidence="1" id="KW-0472">Membrane</keyword>
<protein>
    <recommendedName>
        <fullName evidence="4">Major facilitator superfamily (MFS) profile domain-containing protein</fullName>
    </recommendedName>
</protein>
<dbReference type="OMA" id="GCFIMGQ"/>
<feature type="transmembrane region" description="Helical" evidence="1">
    <location>
        <begin position="412"/>
        <end position="431"/>
    </location>
</feature>
<dbReference type="PANTHER" id="PTHR20765:SF1">
    <property type="entry name" value="EQUILIBRATIVE NUCLEOBASE TRANSPORTER 1"/>
    <property type="match status" value="1"/>
</dbReference>
<feature type="transmembrane region" description="Helical" evidence="1">
    <location>
        <begin position="128"/>
        <end position="149"/>
    </location>
</feature>
<dbReference type="SUPFAM" id="SSF103473">
    <property type="entry name" value="MFS general substrate transporter"/>
    <property type="match status" value="1"/>
</dbReference>
<reference evidence="2" key="2">
    <citation type="journal article" date="2008" name="Genome Biol.">
        <title>Improved genome assembly and evidence-based global gene model set for the chordate Ciona intestinalis: new insight into intron and operon populations.</title>
        <authorList>
            <person name="Satou Y."/>
            <person name="Mineta K."/>
            <person name="Ogasawara M."/>
            <person name="Sasakura Y."/>
            <person name="Shoguchi E."/>
            <person name="Ueno K."/>
            <person name="Yamada L."/>
            <person name="Matsumoto J."/>
            <person name="Wasserscheid J."/>
            <person name="Dewar K."/>
            <person name="Wiley G.B."/>
            <person name="Macmil S.L."/>
            <person name="Roe B.A."/>
            <person name="Zeller R.W."/>
            <person name="Hastings K.E."/>
            <person name="Lemaire P."/>
            <person name="Lindquist E."/>
            <person name="Endo T."/>
            <person name="Hotta K."/>
            <person name="Inaba K."/>
        </authorList>
    </citation>
    <scope>NUCLEOTIDE SEQUENCE [LARGE SCALE GENOMIC DNA]</scope>
    <source>
        <strain evidence="2">wild type</strain>
    </source>
</reference>
<evidence type="ECO:0000313" key="3">
    <source>
        <dbReference type="Proteomes" id="UP000008144"/>
    </source>
</evidence>
<keyword evidence="1" id="KW-0812">Transmembrane</keyword>
<dbReference type="AlphaFoldDB" id="F6SVU6"/>
<feature type="transmembrane region" description="Helical" evidence="1">
    <location>
        <begin position="379"/>
        <end position="400"/>
    </location>
</feature>
<sequence>VRMREIKHLASLITAVLETLCFSGMVYGWGSMSYMLEKEGYFNSTCNNSVGSLNPATPNAGQTEAECEKQEKMLTLVFTLSSVISSALIIITGYIFDKFGTWVVRFCGISLYIVGWLIMAVTTRMESWAVFLAMILVGISGFPLVISNVSISNLFQNHRVLVISVINGAFDSSAVTFALMKIAYDSGIEFSYIMYFMTACAVLMIARFLFLMPRMHIPSVVPNDFQYGLQCCKMRQESARGEEINGYENLIEEEPENTASLKSCLLSVSFILNCIHVGSLQLRTQFFYGTTKPWLVQVDHDNPNETSTYLNAFGIIQLCGLLVSSLGGILTDFCIKKFSVTSSVTLATRRAVAIYIGLSSVFAILFSIIVLVPVLPLQYLAFFLQVTFRSFLYGANATFLITMFPEAYFGKLYGFTVFFAAIIALLQYPLFDAVTYIYGGDFTVINISLLIISIATIIHPIVLARQAERGLCPRNPQ</sequence>
<feature type="transmembrane region" description="Helical" evidence="1">
    <location>
        <begin position="352"/>
        <end position="373"/>
    </location>
</feature>
<keyword evidence="3" id="KW-1185">Reference proteome</keyword>
<dbReference type="InterPro" id="IPR011701">
    <property type="entry name" value="MFS"/>
</dbReference>
<feature type="transmembrane region" description="Helical" evidence="1">
    <location>
        <begin position="12"/>
        <end position="30"/>
    </location>
</feature>
<reference evidence="2" key="4">
    <citation type="submission" date="2025-09" db="UniProtKB">
        <authorList>
            <consortium name="Ensembl"/>
        </authorList>
    </citation>
    <scope>IDENTIFICATION</scope>
</reference>
<dbReference type="FunCoup" id="F6SVU6">
    <property type="interactions" value="1"/>
</dbReference>
<dbReference type="InParanoid" id="F6SVU6"/>
<feature type="transmembrane region" description="Helical" evidence="1">
    <location>
        <begin position="443"/>
        <end position="464"/>
    </location>
</feature>
<evidence type="ECO:0000256" key="1">
    <source>
        <dbReference type="SAM" id="Phobius"/>
    </source>
</evidence>
<evidence type="ECO:0008006" key="4">
    <source>
        <dbReference type="Google" id="ProtNLM"/>
    </source>
</evidence>
<dbReference type="Pfam" id="PF07690">
    <property type="entry name" value="MFS_1"/>
    <property type="match status" value="1"/>
</dbReference>
<reference evidence="3" key="1">
    <citation type="journal article" date="2002" name="Science">
        <title>The draft genome of Ciona intestinalis: insights into chordate and vertebrate origins.</title>
        <authorList>
            <person name="Dehal P."/>
            <person name="Satou Y."/>
            <person name="Campbell R.K."/>
            <person name="Chapman J."/>
            <person name="Degnan B."/>
            <person name="De Tomaso A."/>
            <person name="Davidson B."/>
            <person name="Di Gregorio A."/>
            <person name="Gelpke M."/>
            <person name="Goodstein D.M."/>
            <person name="Harafuji N."/>
            <person name="Hastings K.E."/>
            <person name="Ho I."/>
            <person name="Hotta K."/>
            <person name="Huang W."/>
            <person name="Kawashima T."/>
            <person name="Lemaire P."/>
            <person name="Martinez D."/>
            <person name="Meinertzhagen I.A."/>
            <person name="Necula S."/>
            <person name="Nonaka M."/>
            <person name="Putnam N."/>
            <person name="Rash S."/>
            <person name="Saiga H."/>
            <person name="Satake M."/>
            <person name="Terry A."/>
            <person name="Yamada L."/>
            <person name="Wang H.G."/>
            <person name="Awazu S."/>
            <person name="Azumi K."/>
            <person name="Boore J."/>
            <person name="Branno M."/>
            <person name="Chin-Bow S."/>
            <person name="DeSantis R."/>
            <person name="Doyle S."/>
            <person name="Francino P."/>
            <person name="Keys D.N."/>
            <person name="Haga S."/>
            <person name="Hayashi H."/>
            <person name="Hino K."/>
            <person name="Imai K.S."/>
            <person name="Inaba K."/>
            <person name="Kano S."/>
            <person name="Kobayashi K."/>
            <person name="Kobayashi M."/>
            <person name="Lee B.I."/>
            <person name="Makabe K.W."/>
            <person name="Manohar C."/>
            <person name="Matassi G."/>
            <person name="Medina M."/>
            <person name="Mochizuki Y."/>
            <person name="Mount S."/>
            <person name="Morishita T."/>
            <person name="Miura S."/>
            <person name="Nakayama A."/>
            <person name="Nishizaka S."/>
            <person name="Nomoto H."/>
            <person name="Ohta F."/>
            <person name="Oishi K."/>
            <person name="Rigoutsos I."/>
            <person name="Sano M."/>
            <person name="Sasaki A."/>
            <person name="Sasakura Y."/>
            <person name="Shoguchi E."/>
            <person name="Shin-i T."/>
            <person name="Spagnuolo A."/>
            <person name="Stainier D."/>
            <person name="Suzuki M.M."/>
            <person name="Tassy O."/>
            <person name="Takatori N."/>
            <person name="Tokuoka M."/>
            <person name="Yagi K."/>
            <person name="Yoshizaki F."/>
            <person name="Wada S."/>
            <person name="Zhang C."/>
            <person name="Hyatt P.D."/>
            <person name="Larimer F."/>
            <person name="Detter C."/>
            <person name="Doggett N."/>
            <person name="Glavina T."/>
            <person name="Hawkins T."/>
            <person name="Richardson P."/>
            <person name="Lucas S."/>
            <person name="Kohara Y."/>
            <person name="Levine M."/>
            <person name="Satoh N."/>
            <person name="Rokhsar D.S."/>
        </authorList>
    </citation>
    <scope>NUCLEOTIDE SEQUENCE [LARGE SCALE GENOMIC DNA]</scope>
</reference>
<dbReference type="CDD" id="cd06174">
    <property type="entry name" value="MFS"/>
    <property type="match status" value="1"/>
</dbReference>
<dbReference type="InterPro" id="IPR027197">
    <property type="entry name" value="SLC43A3"/>
</dbReference>
<dbReference type="InterPro" id="IPR036259">
    <property type="entry name" value="MFS_trans_sf"/>
</dbReference>
<feature type="transmembrane region" description="Helical" evidence="1">
    <location>
        <begin position="190"/>
        <end position="210"/>
    </location>
</feature>
<dbReference type="GeneTree" id="ENSGT00940000157622"/>
<dbReference type="Proteomes" id="UP000008144">
    <property type="component" value="Chromosome 1"/>
</dbReference>
<reference evidence="2" key="3">
    <citation type="submission" date="2025-08" db="UniProtKB">
        <authorList>
            <consortium name="Ensembl"/>
        </authorList>
    </citation>
    <scope>IDENTIFICATION</scope>
</reference>
<feature type="transmembrane region" description="Helical" evidence="1">
    <location>
        <begin position="308"/>
        <end position="331"/>
    </location>
</feature>
<dbReference type="GO" id="GO:0022857">
    <property type="term" value="F:transmembrane transporter activity"/>
    <property type="evidence" value="ECO:0007669"/>
    <property type="project" value="InterPro"/>
</dbReference>
<dbReference type="HOGENOM" id="CLU_035676_1_1_1"/>
<dbReference type="PANTHER" id="PTHR20765">
    <property type="entry name" value="SOLUTE CARRIER FAMILY 43 MEMBER 3-RELATED"/>
    <property type="match status" value="1"/>
</dbReference>
<evidence type="ECO:0000313" key="2">
    <source>
        <dbReference type="Ensembl" id="ENSCINP00000026906.2"/>
    </source>
</evidence>
<accession>F6SVU6</accession>
<feature type="transmembrane region" description="Helical" evidence="1">
    <location>
        <begin position="161"/>
        <end position="184"/>
    </location>
</feature>